<dbReference type="Proteomes" id="UP000887566">
    <property type="component" value="Unplaced"/>
</dbReference>
<feature type="compositionally biased region" description="Basic residues" evidence="1">
    <location>
        <begin position="44"/>
        <end position="56"/>
    </location>
</feature>
<evidence type="ECO:0000313" key="2">
    <source>
        <dbReference type="Proteomes" id="UP000887566"/>
    </source>
</evidence>
<evidence type="ECO:0000256" key="1">
    <source>
        <dbReference type="SAM" id="MobiDB-lite"/>
    </source>
</evidence>
<feature type="region of interest" description="Disordered" evidence="1">
    <location>
        <begin position="43"/>
        <end position="68"/>
    </location>
</feature>
<keyword evidence="2" id="KW-1185">Reference proteome</keyword>
<reference evidence="3" key="1">
    <citation type="submission" date="2022-11" db="UniProtKB">
        <authorList>
            <consortium name="WormBaseParasite"/>
        </authorList>
    </citation>
    <scope>IDENTIFICATION</scope>
</reference>
<organism evidence="2 3">
    <name type="scientific">Plectus sambesii</name>
    <dbReference type="NCBI Taxonomy" id="2011161"/>
    <lineage>
        <taxon>Eukaryota</taxon>
        <taxon>Metazoa</taxon>
        <taxon>Ecdysozoa</taxon>
        <taxon>Nematoda</taxon>
        <taxon>Chromadorea</taxon>
        <taxon>Plectida</taxon>
        <taxon>Plectina</taxon>
        <taxon>Plectoidea</taxon>
        <taxon>Plectidae</taxon>
        <taxon>Plectus</taxon>
    </lineage>
</organism>
<sequence length="106" mass="12263">METWKRLALPPQTAATAKLLIMTVINYLRRLWRRRHDAMQYSAMRRRDKNARRRGSTTRLLQEGTDDRSEQVINTVGSRKIRAASECADMSGRRVVLPEIGPNRAL</sequence>
<dbReference type="AlphaFoldDB" id="A0A914WIK6"/>
<evidence type="ECO:0000313" key="3">
    <source>
        <dbReference type="WBParaSite" id="PSAMB.scaffold39size102378.g3540.t1"/>
    </source>
</evidence>
<accession>A0A914WIK6</accession>
<protein>
    <submittedName>
        <fullName evidence="3">Uncharacterized protein</fullName>
    </submittedName>
</protein>
<name>A0A914WIK6_9BILA</name>
<proteinExistence type="predicted"/>
<dbReference type="WBParaSite" id="PSAMB.scaffold39size102378.g3540.t1">
    <property type="protein sequence ID" value="PSAMB.scaffold39size102378.g3540.t1"/>
    <property type="gene ID" value="PSAMB.scaffold39size102378.g3540"/>
</dbReference>